<keyword evidence="2" id="KW-0472">Membrane</keyword>
<protein>
    <recommendedName>
        <fullName evidence="5">Pentapeptide repeat-containing protein</fullName>
    </recommendedName>
</protein>
<keyword evidence="2" id="KW-0812">Transmembrane</keyword>
<reference evidence="3" key="1">
    <citation type="submission" date="2020-10" db="EMBL/GenBank/DDBJ databases">
        <title>Taxonomic study of unclassified bacteria belonging to the class Ktedonobacteria.</title>
        <authorList>
            <person name="Yabe S."/>
            <person name="Wang C.M."/>
            <person name="Zheng Y."/>
            <person name="Sakai Y."/>
            <person name="Cavaletti L."/>
            <person name="Monciardini P."/>
            <person name="Donadio S."/>
        </authorList>
    </citation>
    <scope>NUCLEOTIDE SEQUENCE</scope>
    <source>
        <strain evidence="3">ID150040</strain>
    </source>
</reference>
<comment type="caution">
    <text evidence="3">The sequence shown here is derived from an EMBL/GenBank/DDBJ whole genome shotgun (WGS) entry which is preliminary data.</text>
</comment>
<keyword evidence="2" id="KW-1133">Transmembrane helix</keyword>
<evidence type="ECO:0000256" key="2">
    <source>
        <dbReference type="SAM" id="Phobius"/>
    </source>
</evidence>
<evidence type="ECO:0000256" key="1">
    <source>
        <dbReference type="SAM" id="MobiDB-lite"/>
    </source>
</evidence>
<evidence type="ECO:0000313" key="3">
    <source>
        <dbReference type="EMBL" id="GHO95992.1"/>
    </source>
</evidence>
<dbReference type="Pfam" id="PF00805">
    <property type="entry name" value="Pentapeptide"/>
    <property type="match status" value="2"/>
</dbReference>
<evidence type="ECO:0008006" key="5">
    <source>
        <dbReference type="Google" id="ProtNLM"/>
    </source>
</evidence>
<dbReference type="RefSeq" id="WP_220206642.1">
    <property type="nucleotide sequence ID" value="NZ_BNJK01000001.1"/>
</dbReference>
<feature type="region of interest" description="Disordered" evidence="1">
    <location>
        <begin position="125"/>
        <end position="150"/>
    </location>
</feature>
<gene>
    <name evidence="3" type="ORF">KSF_060400</name>
</gene>
<sequence length="337" mass="37823">MVELLLVGAIIFSLIALAVSFIILRMLRRTNARMQAQQQAWERAQEVRQQQWKMQQETQALDIEKRLTDTIKHLRGQLQQSQSKWQKLEQEHKASTEALQQHFEVTLRLARQEYALARLPRIEDTPLPLRSQSEQTGPLSSQQAPDLKGADLSRRDLSSRLLNYADLREARLTQANLFMADLSWAQLADANLAGANLSAANLSHADLRGANLEGANFLVTDLDNTILIGANLQNAHNLTSEQIRTTIYNETTRFDLEIAQALHPDFSAHHVVPANQESIVIAKAKEESSASLQEETTIEENADAESDITPSQAQEEEKQNPENNAVVKQPEEIAENA</sequence>
<feature type="region of interest" description="Disordered" evidence="1">
    <location>
        <begin position="286"/>
        <end position="337"/>
    </location>
</feature>
<dbReference type="AlphaFoldDB" id="A0A8J3N2P4"/>
<proteinExistence type="predicted"/>
<evidence type="ECO:0000313" key="4">
    <source>
        <dbReference type="Proteomes" id="UP000597444"/>
    </source>
</evidence>
<dbReference type="PANTHER" id="PTHR14136">
    <property type="entry name" value="BTB_POZ DOMAIN-CONTAINING PROTEIN KCTD9"/>
    <property type="match status" value="1"/>
</dbReference>
<feature type="compositionally biased region" description="Polar residues" evidence="1">
    <location>
        <begin position="130"/>
        <end position="144"/>
    </location>
</feature>
<keyword evidence="4" id="KW-1185">Reference proteome</keyword>
<dbReference type="EMBL" id="BNJK01000001">
    <property type="protein sequence ID" value="GHO95992.1"/>
    <property type="molecule type" value="Genomic_DNA"/>
</dbReference>
<feature type="compositionally biased region" description="Acidic residues" evidence="1">
    <location>
        <begin position="296"/>
        <end position="306"/>
    </location>
</feature>
<name>A0A8J3N2P4_9CHLR</name>
<dbReference type="SUPFAM" id="SSF141571">
    <property type="entry name" value="Pentapeptide repeat-like"/>
    <property type="match status" value="1"/>
</dbReference>
<feature type="transmembrane region" description="Helical" evidence="2">
    <location>
        <begin position="6"/>
        <end position="27"/>
    </location>
</feature>
<dbReference type="Gene3D" id="2.160.20.80">
    <property type="entry name" value="E3 ubiquitin-protein ligase SopA"/>
    <property type="match status" value="1"/>
</dbReference>
<organism evidence="3 4">
    <name type="scientific">Reticulibacter mediterranei</name>
    <dbReference type="NCBI Taxonomy" id="2778369"/>
    <lineage>
        <taxon>Bacteria</taxon>
        <taxon>Bacillati</taxon>
        <taxon>Chloroflexota</taxon>
        <taxon>Ktedonobacteria</taxon>
        <taxon>Ktedonobacterales</taxon>
        <taxon>Reticulibacteraceae</taxon>
        <taxon>Reticulibacter</taxon>
    </lineage>
</organism>
<dbReference type="InterPro" id="IPR051082">
    <property type="entry name" value="Pentapeptide-BTB/POZ_domain"/>
</dbReference>
<dbReference type="InterPro" id="IPR001646">
    <property type="entry name" value="5peptide_repeat"/>
</dbReference>
<dbReference type="PANTHER" id="PTHR14136:SF17">
    <property type="entry name" value="BTB_POZ DOMAIN-CONTAINING PROTEIN KCTD9"/>
    <property type="match status" value="1"/>
</dbReference>
<dbReference type="Proteomes" id="UP000597444">
    <property type="component" value="Unassembled WGS sequence"/>
</dbReference>
<accession>A0A8J3N2P4</accession>